<name>A0A4Y3VSW4_9ACTN</name>
<dbReference type="OrthoDB" id="4570401at2"/>
<proteinExistence type="predicted"/>
<comment type="caution">
    <text evidence="7">The sequence shown here is derived from an EMBL/GenBank/DDBJ whole genome shotgun (WGS) entry which is preliminary data.</text>
</comment>
<dbReference type="Proteomes" id="UP000317881">
    <property type="component" value="Unassembled WGS sequence"/>
</dbReference>
<feature type="signal peptide" evidence="6">
    <location>
        <begin position="1"/>
        <end position="19"/>
    </location>
</feature>
<protein>
    <recommendedName>
        <fullName evidence="9">DoxX family protein</fullName>
    </recommendedName>
</protein>
<organism evidence="7 8">
    <name type="scientific">Streptomyces spinoverrucosus</name>
    <dbReference type="NCBI Taxonomy" id="284043"/>
    <lineage>
        <taxon>Bacteria</taxon>
        <taxon>Bacillati</taxon>
        <taxon>Actinomycetota</taxon>
        <taxon>Actinomycetes</taxon>
        <taxon>Kitasatosporales</taxon>
        <taxon>Streptomycetaceae</taxon>
        <taxon>Streptomyces</taxon>
    </lineage>
</organism>
<keyword evidence="3 5" id="KW-1133">Transmembrane helix</keyword>
<feature type="transmembrane region" description="Helical" evidence="5">
    <location>
        <begin position="70"/>
        <end position="89"/>
    </location>
</feature>
<dbReference type="Pfam" id="PF13564">
    <property type="entry name" value="DoxX_2"/>
    <property type="match status" value="1"/>
</dbReference>
<sequence>MFTTYLVVTLLTAAATSSAAVANLIGHDYPKSQADRLHIPHSWIRPLGTLLATATVGLLTGLAIPPLGTLTAACLVLYFLGALWAHIRVHDRQLGPWSACFGLSLATLLLSIAHQAS</sequence>
<accession>A0A4Y3VSW4</accession>
<evidence type="ECO:0000313" key="7">
    <source>
        <dbReference type="EMBL" id="GEC08740.1"/>
    </source>
</evidence>
<dbReference type="GO" id="GO:0016020">
    <property type="term" value="C:membrane"/>
    <property type="evidence" value="ECO:0007669"/>
    <property type="project" value="UniProtKB-SubCell"/>
</dbReference>
<dbReference type="RefSeq" id="WP_141313454.1">
    <property type="nucleotide sequence ID" value="NZ_BJND01000057.1"/>
</dbReference>
<reference evidence="7 8" key="1">
    <citation type="submission" date="2019-06" db="EMBL/GenBank/DDBJ databases">
        <title>Whole genome shotgun sequence of Streptomyces spinoverrucosus NBRC 14228.</title>
        <authorList>
            <person name="Hosoyama A."/>
            <person name="Uohara A."/>
            <person name="Ohji S."/>
            <person name="Ichikawa N."/>
        </authorList>
    </citation>
    <scope>NUCLEOTIDE SEQUENCE [LARGE SCALE GENOMIC DNA]</scope>
    <source>
        <strain evidence="7 8">NBRC 14228</strain>
    </source>
</reference>
<evidence type="ECO:0000313" key="8">
    <source>
        <dbReference type="Proteomes" id="UP000317881"/>
    </source>
</evidence>
<evidence type="ECO:0000256" key="5">
    <source>
        <dbReference type="SAM" id="Phobius"/>
    </source>
</evidence>
<evidence type="ECO:0000256" key="4">
    <source>
        <dbReference type="ARBA" id="ARBA00023136"/>
    </source>
</evidence>
<evidence type="ECO:0000256" key="2">
    <source>
        <dbReference type="ARBA" id="ARBA00022692"/>
    </source>
</evidence>
<feature type="transmembrane region" description="Helical" evidence="5">
    <location>
        <begin position="95"/>
        <end position="113"/>
    </location>
</feature>
<comment type="subcellular location">
    <subcellularLocation>
        <location evidence="1">Membrane</location>
        <topology evidence="1">Multi-pass membrane protein</topology>
    </subcellularLocation>
</comment>
<dbReference type="EMBL" id="BJND01000057">
    <property type="protein sequence ID" value="GEC08740.1"/>
    <property type="molecule type" value="Genomic_DNA"/>
</dbReference>
<dbReference type="InterPro" id="IPR032808">
    <property type="entry name" value="DoxX"/>
</dbReference>
<keyword evidence="8" id="KW-1185">Reference proteome</keyword>
<gene>
    <name evidence="7" type="ORF">SSP24_63950</name>
</gene>
<dbReference type="AlphaFoldDB" id="A0A4Y3VSW4"/>
<keyword evidence="4 5" id="KW-0472">Membrane</keyword>
<evidence type="ECO:0000256" key="3">
    <source>
        <dbReference type="ARBA" id="ARBA00022989"/>
    </source>
</evidence>
<keyword evidence="2 5" id="KW-0812">Transmembrane</keyword>
<keyword evidence="6" id="KW-0732">Signal</keyword>
<evidence type="ECO:0000256" key="1">
    <source>
        <dbReference type="ARBA" id="ARBA00004141"/>
    </source>
</evidence>
<evidence type="ECO:0000256" key="6">
    <source>
        <dbReference type="SAM" id="SignalP"/>
    </source>
</evidence>
<feature type="chain" id="PRO_5021228682" description="DoxX family protein" evidence="6">
    <location>
        <begin position="20"/>
        <end position="117"/>
    </location>
</feature>
<evidence type="ECO:0008006" key="9">
    <source>
        <dbReference type="Google" id="ProtNLM"/>
    </source>
</evidence>
<feature type="transmembrane region" description="Helical" evidence="5">
    <location>
        <begin position="43"/>
        <end position="63"/>
    </location>
</feature>